<name>A0A7I8L7L5_SPIIN</name>
<organism evidence="6 7">
    <name type="scientific">Spirodela intermedia</name>
    <name type="common">Intermediate duckweed</name>
    <dbReference type="NCBI Taxonomy" id="51605"/>
    <lineage>
        <taxon>Eukaryota</taxon>
        <taxon>Viridiplantae</taxon>
        <taxon>Streptophyta</taxon>
        <taxon>Embryophyta</taxon>
        <taxon>Tracheophyta</taxon>
        <taxon>Spermatophyta</taxon>
        <taxon>Magnoliopsida</taxon>
        <taxon>Liliopsida</taxon>
        <taxon>Araceae</taxon>
        <taxon>Lemnoideae</taxon>
        <taxon>Spirodela</taxon>
    </lineage>
</organism>
<feature type="domain" description="DUF4005" evidence="5">
    <location>
        <begin position="283"/>
        <end position="376"/>
    </location>
</feature>
<gene>
    <name evidence="6" type="ORF">SI8410_11015986</name>
</gene>
<sequence length="396" mass="44983">MGRKGKWIVALKRVFSSTSNQKPEIKGEDGSFVKEEEEEEKKKKKKRDAGKPTGNCSTKSATHLHKRLSGIERILGEAKWERHGLNLAAPVEVQFPGGTRKEKVLPLPPRSAPSEKQADEQPIDPLPRIAIRCLQRSAIRIQAAYRGYKARKSFRALLRLHRTIRGPGVMRQTMNAMRLMQLVTRVQSQICQRRAQGMAETRWEWDASLLSTEELNARLQKKVEGIVKRERALAYATSHQMGQSAKERAATPLAKANAPTWEQAGRHRRSPRFGHDNHMMNWEGSCHLPLRDDESLTSCPAFTVPSYMAPTLSARAKVKDYKFYKESPKMETKKRFSFGLTQNIETLKWKKSSQPATKESNHQIIRGKHRMTNSLGSLSVESTASLPVGIRRKPFE</sequence>
<dbReference type="CDD" id="cd23767">
    <property type="entry name" value="IQCD"/>
    <property type="match status" value="1"/>
</dbReference>
<keyword evidence="7" id="KW-1185">Reference proteome</keyword>
<comment type="similarity">
    <text evidence="2">Belongs to the IQD family.</text>
</comment>
<evidence type="ECO:0000256" key="2">
    <source>
        <dbReference type="ARBA" id="ARBA00024341"/>
    </source>
</evidence>
<dbReference type="PROSITE" id="PS50096">
    <property type="entry name" value="IQ"/>
    <property type="match status" value="1"/>
</dbReference>
<reference evidence="6" key="1">
    <citation type="submission" date="2020-02" db="EMBL/GenBank/DDBJ databases">
        <authorList>
            <person name="Scholz U."/>
            <person name="Mascher M."/>
            <person name="Fiebig A."/>
        </authorList>
    </citation>
    <scope>NUCLEOTIDE SEQUENCE</scope>
</reference>
<evidence type="ECO:0000313" key="7">
    <source>
        <dbReference type="Proteomes" id="UP000663760"/>
    </source>
</evidence>
<dbReference type="Pfam" id="PF00612">
    <property type="entry name" value="IQ"/>
    <property type="match status" value="1"/>
</dbReference>
<dbReference type="GO" id="GO:0005516">
    <property type="term" value="F:calmodulin binding"/>
    <property type="evidence" value="ECO:0007669"/>
    <property type="project" value="UniProtKB-KW"/>
</dbReference>
<comment type="subunit">
    <text evidence="3">Binds to multiple calmodulin (CaM) in the presence of Ca(2+) and CaM-like proteins.</text>
</comment>
<evidence type="ECO:0000256" key="1">
    <source>
        <dbReference type="ARBA" id="ARBA00022860"/>
    </source>
</evidence>
<proteinExistence type="inferred from homology"/>
<keyword evidence="1" id="KW-0112">Calmodulin-binding</keyword>
<feature type="region of interest" description="Disordered" evidence="4">
    <location>
        <begin position="18"/>
        <end position="63"/>
    </location>
</feature>
<evidence type="ECO:0000259" key="5">
    <source>
        <dbReference type="Pfam" id="PF13178"/>
    </source>
</evidence>
<dbReference type="SMART" id="SM00015">
    <property type="entry name" value="IQ"/>
    <property type="match status" value="1"/>
</dbReference>
<dbReference type="EMBL" id="LR746274">
    <property type="protein sequence ID" value="CAA7405308.1"/>
    <property type="molecule type" value="Genomic_DNA"/>
</dbReference>
<dbReference type="InterPro" id="IPR025064">
    <property type="entry name" value="DUF4005"/>
</dbReference>
<protein>
    <recommendedName>
        <fullName evidence="5">DUF4005 domain-containing protein</fullName>
    </recommendedName>
</protein>
<evidence type="ECO:0000256" key="4">
    <source>
        <dbReference type="SAM" id="MobiDB-lite"/>
    </source>
</evidence>
<dbReference type="OrthoDB" id="753382at2759"/>
<feature type="compositionally biased region" description="Basic and acidic residues" evidence="4">
    <location>
        <begin position="23"/>
        <end position="34"/>
    </location>
</feature>
<dbReference type="InterPro" id="IPR000048">
    <property type="entry name" value="IQ_motif_EF-hand-BS"/>
</dbReference>
<accession>A0A7I8L7L5</accession>
<dbReference type="PANTHER" id="PTHR32295:SF113">
    <property type="entry name" value="PROTEIN IQ-DOMAIN 14"/>
    <property type="match status" value="1"/>
</dbReference>
<dbReference type="AlphaFoldDB" id="A0A7I8L7L5"/>
<dbReference type="Gene3D" id="1.20.5.190">
    <property type="match status" value="1"/>
</dbReference>
<dbReference type="Proteomes" id="UP000663760">
    <property type="component" value="Chromosome 11"/>
</dbReference>
<evidence type="ECO:0000313" key="6">
    <source>
        <dbReference type="EMBL" id="CAA7405308.1"/>
    </source>
</evidence>
<evidence type="ECO:0000256" key="3">
    <source>
        <dbReference type="ARBA" id="ARBA00024378"/>
    </source>
</evidence>
<dbReference type="PANTHER" id="PTHR32295">
    <property type="entry name" value="IQ-DOMAIN 5-RELATED"/>
    <property type="match status" value="1"/>
</dbReference>
<dbReference type="Pfam" id="PF13178">
    <property type="entry name" value="DUF4005"/>
    <property type="match status" value="1"/>
</dbReference>
<feature type="region of interest" description="Disordered" evidence="4">
    <location>
        <begin position="257"/>
        <end position="276"/>
    </location>
</feature>